<accession>Q1EPC5</accession>
<dbReference type="EMBL" id="AC186749">
    <property type="protein sequence ID" value="ABF70032.1"/>
    <property type="molecule type" value="Genomic_DNA"/>
</dbReference>
<organism evidence="2">
    <name type="scientific">Musa acuminata</name>
    <name type="common">Banana</name>
    <name type="synonym">Musa cavendishii</name>
    <dbReference type="NCBI Taxonomy" id="4641"/>
    <lineage>
        <taxon>Eukaryota</taxon>
        <taxon>Viridiplantae</taxon>
        <taxon>Streptophyta</taxon>
        <taxon>Embryophyta</taxon>
        <taxon>Tracheophyta</taxon>
        <taxon>Spermatophyta</taxon>
        <taxon>Magnoliopsida</taxon>
        <taxon>Liliopsida</taxon>
        <taxon>Zingiberales</taxon>
        <taxon>Musaceae</taxon>
        <taxon>Musa</taxon>
    </lineage>
</organism>
<proteinExistence type="predicted"/>
<evidence type="ECO:0000313" key="2">
    <source>
        <dbReference type="EMBL" id="ABF70032.1"/>
    </source>
</evidence>
<name>Q1EPC5_MUSAC</name>
<sequence length="333" mass="35264">MATFNKASCITEEKEFFQCSVNLVPYDVPVWKDERPPSIRVEDDLKGAASRGLCVQRGCGDVSNERQLRRVGGEMRSRRWMQGSSTRRHTTYLATIHSTAAVEEVEGQSRDADHGEEQVEVQQHGEQTWAAVAMWSWTAWVLLIGGDEHLRIDDLIAAAGELRERLRRRGLAVGAAAGVLGGGRRRACSAAGVLSSATSSPSRALVKGGNNAKPWYAGGGGAKTARDDDLRALDGIAICVSASGPAQQPASSSLDGTTTPELRVREPEPIGEAGGLTRQAPPRAGRSRVSDDAESLRLPPIDSQGLRPESLGGATAIGGALLGELGFDGNFGG</sequence>
<dbReference type="AlphaFoldDB" id="Q1EPC5"/>
<gene>
    <name evidence="2" type="ORF">MA4_42M13.14</name>
</gene>
<reference evidence="2" key="1">
    <citation type="submission" date="2006-05" db="EMBL/GenBank/DDBJ databases">
        <authorList>
            <person name="Ciampi A.Y."/>
            <person name="Santos C.M.R."/>
            <person name="da Silva F.R."/>
            <person name="Pappas G.J. Jr"/>
            <person name="Ronning C.M."/>
            <person name="Cheung F."/>
            <person name="Haas B.J."/>
            <person name="Piffanelli P."/>
            <person name="Town C.D."/>
            <person name="Miller R.N.G."/>
            <person name="Souza M.T. Jr."/>
        </authorList>
    </citation>
    <scope>NUCLEOTIDE SEQUENCE</scope>
</reference>
<evidence type="ECO:0000256" key="1">
    <source>
        <dbReference type="SAM" id="MobiDB-lite"/>
    </source>
</evidence>
<feature type="compositionally biased region" description="Low complexity" evidence="1">
    <location>
        <begin position="244"/>
        <end position="253"/>
    </location>
</feature>
<protein>
    <submittedName>
        <fullName evidence="2">Uncharacterized protein</fullName>
    </submittedName>
</protein>
<feature type="region of interest" description="Disordered" evidence="1">
    <location>
        <begin position="244"/>
        <end position="314"/>
    </location>
</feature>